<dbReference type="Proteomes" id="UP000095149">
    <property type="component" value="Unassembled WGS sequence"/>
</dbReference>
<reference evidence="3 4" key="1">
    <citation type="submission" date="2016-06" db="EMBL/GenBank/DDBJ databases">
        <title>Evolution of pathogenesis and genome organization in the Tremellales.</title>
        <authorList>
            <person name="Cuomo C."/>
            <person name="Litvintseva A."/>
            <person name="Heitman J."/>
            <person name="Chen Y."/>
            <person name="Sun S."/>
            <person name="Springer D."/>
            <person name="Dromer F."/>
            <person name="Young S."/>
            <person name="Zeng Q."/>
            <person name="Chapman S."/>
            <person name="Gujja S."/>
            <person name="Saif S."/>
            <person name="Birren B."/>
        </authorList>
    </citation>
    <scope>NUCLEOTIDE SEQUENCE [LARGE SCALE GENOMIC DNA]</scope>
    <source>
        <strain evidence="3 4">CBS 6273</strain>
    </source>
</reference>
<gene>
    <name evidence="3" type="ORF">I350_04996</name>
</gene>
<keyword evidence="2" id="KW-0732">Signal</keyword>
<organism evidence="3 4">
    <name type="scientific">Cryptococcus amylolentus CBS 6273</name>
    <dbReference type="NCBI Taxonomy" id="1296118"/>
    <lineage>
        <taxon>Eukaryota</taxon>
        <taxon>Fungi</taxon>
        <taxon>Dikarya</taxon>
        <taxon>Basidiomycota</taxon>
        <taxon>Agaricomycotina</taxon>
        <taxon>Tremellomycetes</taxon>
        <taxon>Tremellales</taxon>
        <taxon>Cryptococcaceae</taxon>
        <taxon>Cryptococcus</taxon>
    </lineage>
</organism>
<name>A0A1E3JYQ5_9TREE</name>
<sequence>MLFLSLLPALLLPLAYALPQPTTDKPSPSASNAPAAVEFAPEGFGKRQDSTAESAPEGFGKRQDSTAESTPEGFGKRQDSQYSNIKFLSTFPDNLSAKETISLKWEGGDGLYNLYERVGYPGEEASVSAGQKILVNSTLTELNYTIGNYPVNSSIVFGVEEHTQNLSITVGQEQSRVIPIV</sequence>
<feature type="signal peptide" evidence="2">
    <location>
        <begin position="1"/>
        <end position="17"/>
    </location>
</feature>
<feature type="chain" id="PRO_5009130668" evidence="2">
    <location>
        <begin position="18"/>
        <end position="181"/>
    </location>
</feature>
<evidence type="ECO:0000313" key="3">
    <source>
        <dbReference type="EMBL" id="ODO05935.1"/>
    </source>
</evidence>
<dbReference type="EMBL" id="MEKH01000007">
    <property type="protein sequence ID" value="ODO05935.1"/>
    <property type="molecule type" value="Genomic_DNA"/>
</dbReference>
<comment type="caution">
    <text evidence="3">The sequence shown here is derived from an EMBL/GenBank/DDBJ whole genome shotgun (WGS) entry which is preliminary data.</text>
</comment>
<evidence type="ECO:0000256" key="1">
    <source>
        <dbReference type="SAM" id="MobiDB-lite"/>
    </source>
</evidence>
<proteinExistence type="predicted"/>
<evidence type="ECO:0000313" key="4">
    <source>
        <dbReference type="Proteomes" id="UP000095149"/>
    </source>
</evidence>
<feature type="region of interest" description="Disordered" evidence="1">
    <location>
        <begin position="21"/>
        <end position="78"/>
    </location>
</feature>
<feature type="compositionally biased region" description="Low complexity" evidence="1">
    <location>
        <begin position="26"/>
        <end position="36"/>
    </location>
</feature>
<evidence type="ECO:0000256" key="2">
    <source>
        <dbReference type="SAM" id="SignalP"/>
    </source>
</evidence>
<dbReference type="AlphaFoldDB" id="A0A1E3JYQ5"/>
<dbReference type="OrthoDB" id="2565081at2759"/>
<protein>
    <submittedName>
        <fullName evidence="3">Uncharacterized protein</fullName>
    </submittedName>
</protein>
<accession>A0A1E3JYQ5</accession>